<reference evidence="4 5" key="1">
    <citation type="submission" date="2021-03" db="EMBL/GenBank/DDBJ databases">
        <title>novel species isolated from a fishpond in China.</title>
        <authorList>
            <person name="Lu H."/>
            <person name="Cai Z."/>
        </authorList>
    </citation>
    <scope>NUCLEOTIDE SEQUENCE [LARGE SCALE GENOMIC DNA]</scope>
    <source>
        <strain evidence="4 5">YJ13C</strain>
    </source>
</reference>
<evidence type="ECO:0000313" key="5">
    <source>
        <dbReference type="Proteomes" id="UP000664480"/>
    </source>
</evidence>
<evidence type="ECO:0000313" key="4">
    <source>
        <dbReference type="EMBL" id="MBN7814395.1"/>
    </source>
</evidence>
<keyword evidence="5" id="KW-1185">Reference proteome</keyword>
<evidence type="ECO:0000256" key="1">
    <source>
        <dbReference type="ARBA" id="ARBA00022729"/>
    </source>
</evidence>
<dbReference type="Pfam" id="PF14686">
    <property type="entry name" value="fn3_3"/>
    <property type="match status" value="1"/>
</dbReference>
<dbReference type="InterPro" id="IPR032812">
    <property type="entry name" value="SbsA_Ig"/>
</dbReference>
<proteinExistence type="predicted"/>
<sequence>MGGPRDEDPPVVLEMYPADQSLNQNPEEILIVFDEYIKLDNPNKNIIITPKLDKDELIVTSLKNTIKIELNQELEDNTTYVFNFQKSVEDLSEGNPTENLKLVFSTGDSIDSLTFSGTVNNYFPERGFEYENVIVGLYEKNDTTDLFTAQPYYLSQADSLGKFMISNIKAGDYRAYAWNDQNNTLKGEYKSEIYDFILDTISITQNIDGVNFNLSKADLTELKLTRSSAAGSNYDLVFNKDPLNIELKNELLGQDIFYTVGDKRITLYSKETKADSLLFEIKAQDSLSFKVDTAIYAKFPESERRKEDLTFTANSGKNFYQDLLIELSFNKPVMDINYDSLFVSYDTASFIQINPEMVRMEDSLKRDKLQIILTIPDTLSKEIFTIKAADSTFLDIENQYNKAVLSANYRKLKRETLADKLSGTITGAKGPFIIQLIDTKSQINKELYLSEGNAFTLTLIEPATYKIRVIEDSNGNRRWDPANFKEKRHAERVFYFIDPKTNTQDIIVKAGWTVEDVLIKATPQTGLQNSEITPVDN</sequence>
<keyword evidence="1" id="KW-0732">Signal</keyword>
<evidence type="ECO:0000259" key="2">
    <source>
        <dbReference type="Pfam" id="PF13205"/>
    </source>
</evidence>
<gene>
    <name evidence="4" type="ORF">J0A69_03090</name>
</gene>
<organism evidence="4 5">
    <name type="scientific">Algoriphagus pacificus</name>
    <dbReference type="NCBI Taxonomy" id="2811234"/>
    <lineage>
        <taxon>Bacteria</taxon>
        <taxon>Pseudomonadati</taxon>
        <taxon>Bacteroidota</taxon>
        <taxon>Cytophagia</taxon>
        <taxon>Cytophagales</taxon>
        <taxon>Cyclobacteriaceae</taxon>
        <taxon>Algoriphagus</taxon>
    </lineage>
</organism>
<dbReference type="EMBL" id="JAFKCU010000001">
    <property type="protein sequence ID" value="MBN7814395.1"/>
    <property type="molecule type" value="Genomic_DNA"/>
</dbReference>
<dbReference type="Pfam" id="PF13205">
    <property type="entry name" value="Big_5"/>
    <property type="match status" value="1"/>
</dbReference>
<dbReference type="InterPro" id="IPR029413">
    <property type="entry name" value="RG-lyase_II"/>
</dbReference>
<accession>A0ABS3CC49</accession>
<evidence type="ECO:0000259" key="3">
    <source>
        <dbReference type="Pfam" id="PF14686"/>
    </source>
</evidence>
<name>A0ABS3CC49_9BACT</name>
<comment type="caution">
    <text evidence="4">The sequence shown here is derived from an EMBL/GenBank/DDBJ whole genome shotgun (WGS) entry which is preliminary data.</text>
</comment>
<feature type="domain" description="SbsA Ig-like" evidence="2">
    <location>
        <begin position="6"/>
        <end position="106"/>
    </location>
</feature>
<dbReference type="Proteomes" id="UP000664480">
    <property type="component" value="Unassembled WGS sequence"/>
</dbReference>
<dbReference type="RefSeq" id="WP_206585043.1">
    <property type="nucleotide sequence ID" value="NZ_JAFKCU010000001.1"/>
</dbReference>
<feature type="domain" description="Rhamnogalacturonan lyase" evidence="3">
    <location>
        <begin position="143"/>
        <end position="181"/>
    </location>
</feature>
<protein>
    <submittedName>
        <fullName evidence="4">Ig-like domain-containing protein</fullName>
    </submittedName>
</protein>